<dbReference type="PANTHER" id="PTHR31374:SF269">
    <property type="entry name" value="AUXIN RESPONSIVE SAUR PROTEIN"/>
    <property type="match status" value="1"/>
</dbReference>
<gene>
    <name evidence="2" type="primary">SAUR40_0</name>
    <name evidence="2" type="ORF">CFP56_043960</name>
</gene>
<sequence>SKETPHPQDVPPGHLAVKVGEASKRFVIRADYLNHPVIRQLLDQAYEENVHNKSGPLAIPCDEFLF</sequence>
<evidence type="ECO:0000313" key="3">
    <source>
        <dbReference type="Proteomes" id="UP000237347"/>
    </source>
</evidence>
<dbReference type="InterPro" id="IPR003676">
    <property type="entry name" value="SAUR_fam"/>
</dbReference>
<evidence type="ECO:0000256" key="1">
    <source>
        <dbReference type="ARBA" id="ARBA00006974"/>
    </source>
</evidence>
<organism evidence="2 3">
    <name type="scientific">Quercus suber</name>
    <name type="common">Cork oak</name>
    <dbReference type="NCBI Taxonomy" id="58331"/>
    <lineage>
        <taxon>Eukaryota</taxon>
        <taxon>Viridiplantae</taxon>
        <taxon>Streptophyta</taxon>
        <taxon>Embryophyta</taxon>
        <taxon>Tracheophyta</taxon>
        <taxon>Spermatophyta</taxon>
        <taxon>Magnoliopsida</taxon>
        <taxon>eudicotyledons</taxon>
        <taxon>Gunneridae</taxon>
        <taxon>Pentapetalae</taxon>
        <taxon>rosids</taxon>
        <taxon>fabids</taxon>
        <taxon>Fagales</taxon>
        <taxon>Fagaceae</taxon>
        <taxon>Quercus</taxon>
    </lineage>
</organism>
<keyword evidence="3" id="KW-1185">Reference proteome</keyword>
<proteinExistence type="inferred from homology"/>
<dbReference type="EMBL" id="PKMF04000935">
    <property type="protein sequence ID" value="KAK7816524.1"/>
    <property type="molecule type" value="Genomic_DNA"/>
</dbReference>
<dbReference type="Pfam" id="PF02519">
    <property type="entry name" value="Auxin_inducible"/>
    <property type="match status" value="1"/>
</dbReference>
<reference evidence="2 3" key="1">
    <citation type="journal article" date="2018" name="Sci. Data">
        <title>The draft genome sequence of cork oak.</title>
        <authorList>
            <person name="Ramos A.M."/>
            <person name="Usie A."/>
            <person name="Barbosa P."/>
            <person name="Barros P.M."/>
            <person name="Capote T."/>
            <person name="Chaves I."/>
            <person name="Simoes F."/>
            <person name="Abreu I."/>
            <person name="Carrasquinho I."/>
            <person name="Faro C."/>
            <person name="Guimaraes J.B."/>
            <person name="Mendonca D."/>
            <person name="Nobrega F."/>
            <person name="Rodrigues L."/>
            <person name="Saibo N.J.M."/>
            <person name="Varela M.C."/>
            <person name="Egas C."/>
            <person name="Matos J."/>
            <person name="Miguel C.M."/>
            <person name="Oliveira M.M."/>
            <person name="Ricardo C.P."/>
            <person name="Goncalves S."/>
        </authorList>
    </citation>
    <scope>NUCLEOTIDE SEQUENCE [LARGE SCALE GENOMIC DNA]</scope>
    <source>
        <strain evidence="3">cv. HL8</strain>
    </source>
</reference>
<dbReference type="PANTHER" id="PTHR31374">
    <property type="entry name" value="AUXIN-INDUCED PROTEIN-LIKE-RELATED"/>
    <property type="match status" value="1"/>
</dbReference>
<evidence type="ECO:0000313" key="2">
    <source>
        <dbReference type="EMBL" id="KAK7816524.1"/>
    </source>
</evidence>
<protein>
    <submittedName>
        <fullName evidence="2">Auxin-responsive protein saur40</fullName>
    </submittedName>
</protein>
<accession>A0AAW0IQE6</accession>
<comment type="similarity">
    <text evidence="1">Belongs to the ARG7 family.</text>
</comment>
<dbReference type="AlphaFoldDB" id="A0AAW0IQE6"/>
<dbReference type="Proteomes" id="UP000237347">
    <property type="component" value="Unassembled WGS sequence"/>
</dbReference>
<dbReference type="GO" id="GO:0009733">
    <property type="term" value="P:response to auxin"/>
    <property type="evidence" value="ECO:0007669"/>
    <property type="project" value="InterPro"/>
</dbReference>
<name>A0AAW0IQE6_QUESU</name>
<comment type="caution">
    <text evidence="2">The sequence shown here is derived from an EMBL/GenBank/DDBJ whole genome shotgun (WGS) entry which is preliminary data.</text>
</comment>
<feature type="non-terminal residue" evidence="2">
    <location>
        <position position="1"/>
    </location>
</feature>